<reference evidence="7 8" key="1">
    <citation type="submission" date="2020-06" db="EMBL/GenBank/DDBJ databases">
        <title>Pseudomonas eucalypticola sp. nov., an endophyte of Eucalyptus dunnii leaves with biocontrol ability of eucalyptus leaf blight.</title>
        <authorList>
            <person name="Liu Y."/>
            <person name="Song Z."/>
            <person name="Zeng H."/>
            <person name="Lu M."/>
            <person name="Wang X."/>
            <person name="Lian X."/>
            <person name="Zhang Q."/>
        </authorList>
    </citation>
    <scope>NUCLEOTIDE SEQUENCE [LARGE SCALE GENOMIC DNA]</scope>
    <source>
        <strain evidence="7 8">NP-1</strain>
    </source>
</reference>
<dbReference type="CDD" id="cd02440">
    <property type="entry name" value="AdoMet_MTases"/>
    <property type="match status" value="1"/>
</dbReference>
<dbReference type="InterPro" id="IPR050903">
    <property type="entry name" value="Bact_Chemotaxis_MeTrfase"/>
</dbReference>
<dbReference type="RefSeq" id="WP_176570035.1">
    <property type="nucleotide sequence ID" value="NZ_CP056030.1"/>
</dbReference>
<dbReference type="InterPro" id="IPR022642">
    <property type="entry name" value="CheR_C"/>
</dbReference>
<protein>
    <submittedName>
        <fullName evidence="7">Protein-glutamate O-methyltransferase CheR</fullName>
    </submittedName>
</protein>
<dbReference type="EMBL" id="CP056030">
    <property type="protein sequence ID" value="QKZ03388.1"/>
    <property type="molecule type" value="Genomic_DNA"/>
</dbReference>
<dbReference type="SUPFAM" id="SSF48452">
    <property type="entry name" value="TPR-like"/>
    <property type="match status" value="1"/>
</dbReference>
<dbReference type="GO" id="GO:0008757">
    <property type="term" value="F:S-adenosylmethionine-dependent methyltransferase activity"/>
    <property type="evidence" value="ECO:0007669"/>
    <property type="project" value="InterPro"/>
</dbReference>
<feature type="region of interest" description="Disordered" evidence="5">
    <location>
        <begin position="399"/>
        <end position="418"/>
    </location>
</feature>
<dbReference type="SMART" id="SM00138">
    <property type="entry name" value="MeTrc"/>
    <property type="match status" value="1"/>
</dbReference>
<dbReference type="InterPro" id="IPR019734">
    <property type="entry name" value="TPR_rpt"/>
</dbReference>
<dbReference type="Proteomes" id="UP000509568">
    <property type="component" value="Chromosome"/>
</dbReference>
<dbReference type="AlphaFoldDB" id="A0A7D5HLZ7"/>
<dbReference type="KEGG" id="pez:HWQ56_06140"/>
<dbReference type="InterPro" id="IPR029063">
    <property type="entry name" value="SAM-dependent_MTases_sf"/>
</dbReference>
<keyword evidence="4" id="KW-0802">TPR repeat</keyword>
<evidence type="ECO:0000256" key="5">
    <source>
        <dbReference type="SAM" id="MobiDB-lite"/>
    </source>
</evidence>
<dbReference type="PROSITE" id="PS50005">
    <property type="entry name" value="TPR"/>
    <property type="match status" value="1"/>
</dbReference>
<feature type="compositionally biased region" description="Basic and acidic residues" evidence="5">
    <location>
        <begin position="400"/>
        <end position="418"/>
    </location>
</feature>
<dbReference type="PANTHER" id="PTHR24422">
    <property type="entry name" value="CHEMOTAXIS PROTEIN METHYLTRANSFERASE"/>
    <property type="match status" value="1"/>
</dbReference>
<keyword evidence="8" id="KW-1185">Reference proteome</keyword>
<dbReference type="SUPFAM" id="SSF53335">
    <property type="entry name" value="S-adenosyl-L-methionine-dependent methyltransferases"/>
    <property type="match status" value="1"/>
</dbReference>
<evidence type="ECO:0000259" key="6">
    <source>
        <dbReference type="PROSITE" id="PS50123"/>
    </source>
</evidence>
<evidence type="ECO:0000313" key="8">
    <source>
        <dbReference type="Proteomes" id="UP000509568"/>
    </source>
</evidence>
<evidence type="ECO:0000256" key="3">
    <source>
        <dbReference type="ARBA" id="ARBA00022691"/>
    </source>
</evidence>
<dbReference type="GO" id="GO:0032259">
    <property type="term" value="P:methylation"/>
    <property type="evidence" value="ECO:0007669"/>
    <property type="project" value="UniProtKB-KW"/>
</dbReference>
<feature type="domain" description="CheR-type methyltransferase" evidence="6">
    <location>
        <begin position="1"/>
        <end position="241"/>
    </location>
</feature>
<dbReference type="PROSITE" id="PS50123">
    <property type="entry name" value="CHER"/>
    <property type="match status" value="1"/>
</dbReference>
<feature type="repeat" description="TPR" evidence="4">
    <location>
        <begin position="345"/>
        <end position="378"/>
    </location>
</feature>
<dbReference type="InterPro" id="IPR011990">
    <property type="entry name" value="TPR-like_helical_dom_sf"/>
</dbReference>
<dbReference type="Gene3D" id="1.25.40.10">
    <property type="entry name" value="Tetratricopeptide repeat domain"/>
    <property type="match status" value="1"/>
</dbReference>
<keyword evidence="2 7" id="KW-0808">Transferase</keyword>
<evidence type="ECO:0000313" key="7">
    <source>
        <dbReference type="EMBL" id="QKZ03388.1"/>
    </source>
</evidence>
<evidence type="ECO:0000256" key="4">
    <source>
        <dbReference type="PROSITE-ProRule" id="PRU00339"/>
    </source>
</evidence>
<evidence type="ECO:0000256" key="1">
    <source>
        <dbReference type="ARBA" id="ARBA00022603"/>
    </source>
</evidence>
<accession>A0A7D5HLZ7</accession>
<organism evidence="7 8">
    <name type="scientific">Pseudomonas eucalypticola</name>
    <dbReference type="NCBI Taxonomy" id="2599595"/>
    <lineage>
        <taxon>Bacteria</taxon>
        <taxon>Pseudomonadati</taxon>
        <taxon>Pseudomonadota</taxon>
        <taxon>Gammaproteobacteria</taxon>
        <taxon>Pseudomonadales</taxon>
        <taxon>Pseudomonadaceae</taxon>
        <taxon>Pseudomonas</taxon>
    </lineage>
</organism>
<evidence type="ECO:0000256" key="2">
    <source>
        <dbReference type="ARBA" id="ARBA00022679"/>
    </source>
</evidence>
<dbReference type="SUPFAM" id="SSF47757">
    <property type="entry name" value="Chemotaxis receptor methyltransferase CheR, N-terminal domain"/>
    <property type="match status" value="1"/>
</dbReference>
<dbReference type="InterPro" id="IPR000780">
    <property type="entry name" value="CheR_MeTrfase"/>
</dbReference>
<dbReference type="Gene3D" id="3.40.50.150">
    <property type="entry name" value="Vaccinia Virus protein VP39"/>
    <property type="match status" value="1"/>
</dbReference>
<keyword evidence="1 7" id="KW-0489">Methyltransferase</keyword>
<keyword evidence="3" id="KW-0949">S-adenosyl-L-methionine</keyword>
<name>A0A7D5HLZ7_9PSED</name>
<dbReference type="Pfam" id="PF01739">
    <property type="entry name" value="CheR"/>
    <property type="match status" value="1"/>
</dbReference>
<proteinExistence type="predicted"/>
<dbReference type="PRINTS" id="PR00996">
    <property type="entry name" value="CHERMTFRASE"/>
</dbReference>
<dbReference type="PANTHER" id="PTHR24422:SF19">
    <property type="entry name" value="CHEMOTAXIS PROTEIN METHYLTRANSFERASE"/>
    <property type="match status" value="1"/>
</dbReference>
<gene>
    <name evidence="7" type="ORF">HWQ56_06140</name>
</gene>
<sequence length="418" mass="45803">MDNDPRFFKYLRDRIGLDVASVGAPMIERAVRQRCAASGAADLDGYWGVLQLSGAEQQALIEAVIVPETWFMRYPETFAALVRVAQARLLELKATRPLRILSLPCSTGEEPYSIAMALFDAGISAASFTIDGVDISPISVAKAQRGVYGRNSFRGSDLSFRDRYFEAADDGYCLLARVHQQVRLHVGNVLDPALLKGEAPYDFVFCRNLLIYFDVDTQRRVFEVLKGFNDPAGVLFIGPAEGSLLARLGMRPLGVPQSFAFVRTEPAPVEPAAPVRAVAPPRPAAPPVRARPSLPLPPVAQVKPPAAEKAVQVTLEQIASLANEGKRLEAMQACDAYLKHHGPDAQAFYWLGLLNDVGGDARKAQDFYRKALYLQPQHPEALAHLAMLLAAQGDSVGARRLQERAARSERTADSERKR</sequence>